<dbReference type="STRING" id="1619050.UX20_C0011G0009"/>
<gene>
    <name evidence="1" type="ORF">UX20_C0011G0009</name>
</gene>
<dbReference type="SUPFAM" id="SSF54593">
    <property type="entry name" value="Glyoxalase/Bleomycin resistance protein/Dihydroxybiphenyl dioxygenase"/>
    <property type="match status" value="1"/>
</dbReference>
<reference evidence="1 2" key="1">
    <citation type="journal article" date="2015" name="Nature">
        <title>rRNA introns, odd ribosomes, and small enigmatic genomes across a large radiation of phyla.</title>
        <authorList>
            <person name="Brown C.T."/>
            <person name="Hug L.A."/>
            <person name="Thomas B.C."/>
            <person name="Sharon I."/>
            <person name="Castelle C.J."/>
            <person name="Singh A."/>
            <person name="Wilkins M.J."/>
            <person name="Williams K.H."/>
            <person name="Banfield J.F."/>
        </authorList>
    </citation>
    <scope>NUCLEOTIDE SEQUENCE [LARGE SCALE GENOMIC DNA]</scope>
</reference>
<evidence type="ECO:0000313" key="1">
    <source>
        <dbReference type="EMBL" id="KKU13878.1"/>
    </source>
</evidence>
<protein>
    <submittedName>
        <fullName evidence="1">Lactoylglutathione lyase</fullName>
    </submittedName>
</protein>
<dbReference type="Pfam" id="PF13669">
    <property type="entry name" value="Glyoxalase_4"/>
    <property type="match status" value="1"/>
</dbReference>
<evidence type="ECO:0000313" key="2">
    <source>
        <dbReference type="Proteomes" id="UP000034911"/>
    </source>
</evidence>
<proteinExistence type="predicted"/>
<dbReference type="AlphaFoldDB" id="A0A0G1Q805"/>
<dbReference type="GO" id="GO:0016829">
    <property type="term" value="F:lyase activity"/>
    <property type="evidence" value="ECO:0007669"/>
    <property type="project" value="UniProtKB-KW"/>
</dbReference>
<name>A0A0G1Q805_9BACT</name>
<sequence length="130" mass="14402">MKLAFLHLGIACDDMAACQNFIKGTMNVIAESETIFDENQNASVCLFTLSGGVQLELITGPVVTNLVKNGTTYYHTCYGVPDIEQAIFFLKKEHKASVISEIKPGKLFNGRRVVFLYTPIGIIELLEDKK</sequence>
<keyword evidence="1" id="KW-0456">Lyase</keyword>
<dbReference type="EMBL" id="LCLH01000011">
    <property type="protein sequence ID" value="KKU13878.1"/>
    <property type="molecule type" value="Genomic_DNA"/>
</dbReference>
<accession>A0A0G1Q805</accession>
<dbReference type="Proteomes" id="UP000034911">
    <property type="component" value="Unassembled WGS sequence"/>
</dbReference>
<comment type="caution">
    <text evidence="1">The sequence shown here is derived from an EMBL/GenBank/DDBJ whole genome shotgun (WGS) entry which is preliminary data.</text>
</comment>
<dbReference type="InterPro" id="IPR029068">
    <property type="entry name" value="Glyas_Bleomycin-R_OHBP_Dase"/>
</dbReference>
<organism evidence="1 2">
    <name type="scientific">Candidatus Magasanikbacteria bacterium GW2011_GWC2_45_8</name>
    <dbReference type="NCBI Taxonomy" id="1619050"/>
    <lineage>
        <taxon>Bacteria</taxon>
        <taxon>Candidatus Magasanikiibacteriota</taxon>
    </lineage>
</organism>
<dbReference type="Gene3D" id="3.10.180.10">
    <property type="entry name" value="2,3-Dihydroxybiphenyl 1,2-Dioxygenase, domain 1"/>
    <property type="match status" value="1"/>
</dbReference>